<protein>
    <submittedName>
        <fullName evidence="4">Universal stress protein UspA</fullName>
    </submittedName>
</protein>
<feature type="coiled-coil region" evidence="2">
    <location>
        <begin position="64"/>
        <end position="91"/>
    </location>
</feature>
<dbReference type="SUPFAM" id="SSF52402">
    <property type="entry name" value="Adenine nucleotide alpha hydrolases-like"/>
    <property type="match status" value="2"/>
</dbReference>
<dbReference type="CDD" id="cd00293">
    <property type="entry name" value="USP-like"/>
    <property type="match status" value="2"/>
</dbReference>
<comment type="caution">
    <text evidence="4">The sequence shown here is derived from an EMBL/GenBank/DDBJ whole genome shotgun (WGS) entry which is preliminary data.</text>
</comment>
<gene>
    <name evidence="4" type="ORF">CJ305_02590</name>
</gene>
<feature type="domain" description="UspA" evidence="3">
    <location>
        <begin position="155"/>
        <end position="277"/>
    </location>
</feature>
<evidence type="ECO:0000259" key="3">
    <source>
        <dbReference type="Pfam" id="PF00582"/>
    </source>
</evidence>
<dbReference type="PANTHER" id="PTHR46268">
    <property type="entry name" value="STRESS RESPONSE PROTEIN NHAX"/>
    <property type="match status" value="1"/>
</dbReference>
<keyword evidence="5" id="KW-1185">Reference proteome</keyword>
<name>A0A2G1VX90_9FLAO</name>
<accession>A0A2G1VX90</accession>
<comment type="similarity">
    <text evidence="1">Belongs to the universal stress protein A family.</text>
</comment>
<evidence type="ECO:0000256" key="2">
    <source>
        <dbReference type="SAM" id="Coils"/>
    </source>
</evidence>
<proteinExistence type="inferred from homology"/>
<organism evidence="4 5">
    <name type="scientific">Leeuwenhoekiella nanhaiensis</name>
    <dbReference type="NCBI Taxonomy" id="1655491"/>
    <lineage>
        <taxon>Bacteria</taxon>
        <taxon>Pseudomonadati</taxon>
        <taxon>Bacteroidota</taxon>
        <taxon>Flavobacteriia</taxon>
        <taxon>Flavobacteriales</taxon>
        <taxon>Flavobacteriaceae</taxon>
        <taxon>Leeuwenhoekiella</taxon>
    </lineage>
</organism>
<dbReference type="RefSeq" id="WP_099644892.1">
    <property type="nucleotide sequence ID" value="NZ_KZ319287.1"/>
</dbReference>
<evidence type="ECO:0000313" key="5">
    <source>
        <dbReference type="Proteomes" id="UP000229433"/>
    </source>
</evidence>
<feature type="domain" description="UspA" evidence="3">
    <location>
        <begin position="1"/>
        <end position="146"/>
    </location>
</feature>
<dbReference type="Proteomes" id="UP000229433">
    <property type="component" value="Unassembled WGS sequence"/>
</dbReference>
<dbReference type="InterPro" id="IPR006015">
    <property type="entry name" value="Universal_stress_UspA"/>
</dbReference>
<dbReference type="OrthoDB" id="9788959at2"/>
<evidence type="ECO:0000256" key="1">
    <source>
        <dbReference type="ARBA" id="ARBA00008791"/>
    </source>
</evidence>
<dbReference type="AlphaFoldDB" id="A0A2G1VX90"/>
<sequence length="279" mass="31934">MITKILVPTDFSDQAKYAFEVACQIAQRHKAQIHLLHLVELPYSLLDIFDSKKSPDLPEALYFLKLAQQNFQKFRAEYAALTNDLELLESVKFNNVQEGIQNYITEHDIDTVIMGSHGSSGLEELFIGSNTEKIVRNVSVPVFVIKKQHHHFDVKRVIFATDLENDNKQAILQAMAFSKLFEAELKFVYINTPENFKTTKELRELHHNFKSALNLPLDQLEIYNDINVERGILNYAKEEQADLISIGTHGRKGLAHFLNGSLSEDLVNHAKRPVLTFKI</sequence>
<evidence type="ECO:0000313" key="4">
    <source>
        <dbReference type="EMBL" id="PHQ31351.1"/>
    </source>
</evidence>
<dbReference type="Gene3D" id="3.40.50.620">
    <property type="entry name" value="HUPs"/>
    <property type="match status" value="2"/>
</dbReference>
<dbReference type="EMBL" id="NQXA01000001">
    <property type="protein sequence ID" value="PHQ31351.1"/>
    <property type="molecule type" value="Genomic_DNA"/>
</dbReference>
<dbReference type="InterPro" id="IPR014729">
    <property type="entry name" value="Rossmann-like_a/b/a_fold"/>
</dbReference>
<keyword evidence="2" id="KW-0175">Coiled coil</keyword>
<dbReference type="PANTHER" id="PTHR46268:SF6">
    <property type="entry name" value="UNIVERSAL STRESS PROTEIN UP12"/>
    <property type="match status" value="1"/>
</dbReference>
<reference evidence="4 5" key="1">
    <citation type="submission" date="2017-08" db="EMBL/GenBank/DDBJ databases">
        <title>The whole genome shortgun sequences of strain Leeuwenhoekiella nanhaiensis G18 from the South China Sea.</title>
        <authorList>
            <person name="Liu Q."/>
        </authorList>
    </citation>
    <scope>NUCLEOTIDE SEQUENCE [LARGE SCALE GENOMIC DNA]</scope>
    <source>
        <strain evidence="4 5">G18</strain>
    </source>
</reference>
<dbReference type="PRINTS" id="PR01438">
    <property type="entry name" value="UNVRSLSTRESS"/>
</dbReference>
<dbReference type="Pfam" id="PF00582">
    <property type="entry name" value="Usp"/>
    <property type="match status" value="2"/>
</dbReference>
<dbReference type="InterPro" id="IPR006016">
    <property type="entry name" value="UspA"/>
</dbReference>